<dbReference type="PANTHER" id="PTHR43537:SF24">
    <property type="entry name" value="GLUCONATE OPERON TRANSCRIPTIONAL REPRESSOR"/>
    <property type="match status" value="1"/>
</dbReference>
<dbReference type="SMART" id="SM00895">
    <property type="entry name" value="FCD"/>
    <property type="match status" value="1"/>
</dbReference>
<name>A0ABX1B178_9ACTN</name>
<keyword evidence="2" id="KW-0238">DNA-binding</keyword>
<dbReference type="Gene3D" id="1.20.120.530">
    <property type="entry name" value="GntR ligand-binding domain-like"/>
    <property type="match status" value="1"/>
</dbReference>
<feature type="region of interest" description="Disordered" evidence="4">
    <location>
        <begin position="1"/>
        <end position="45"/>
    </location>
</feature>
<dbReference type="Proteomes" id="UP000696294">
    <property type="component" value="Unassembled WGS sequence"/>
</dbReference>
<keyword evidence="1" id="KW-0805">Transcription regulation</keyword>
<comment type="caution">
    <text evidence="6">The sequence shown here is derived from an EMBL/GenBank/DDBJ whole genome shotgun (WGS) entry which is preliminary data.</text>
</comment>
<keyword evidence="7" id="KW-1185">Reference proteome</keyword>
<dbReference type="PROSITE" id="PS50949">
    <property type="entry name" value="HTH_GNTR"/>
    <property type="match status" value="1"/>
</dbReference>
<dbReference type="SUPFAM" id="SSF48008">
    <property type="entry name" value="GntR ligand-binding domain-like"/>
    <property type="match status" value="1"/>
</dbReference>
<evidence type="ECO:0000313" key="6">
    <source>
        <dbReference type="EMBL" id="NJP88926.1"/>
    </source>
</evidence>
<protein>
    <submittedName>
        <fullName evidence="6">GntR family transcriptional regulator</fullName>
    </submittedName>
</protein>
<evidence type="ECO:0000256" key="4">
    <source>
        <dbReference type="SAM" id="MobiDB-lite"/>
    </source>
</evidence>
<reference evidence="6 7" key="1">
    <citation type="submission" date="2020-03" db="EMBL/GenBank/DDBJ databases">
        <title>WGS of actinomycetes isolated from Thailand.</title>
        <authorList>
            <person name="Thawai C."/>
        </authorList>
    </citation>
    <scope>NUCLEOTIDE SEQUENCE [LARGE SCALE GENOMIC DNA]</scope>
    <source>
        <strain evidence="6 7">FMUSA5-5</strain>
    </source>
</reference>
<dbReference type="InterPro" id="IPR008920">
    <property type="entry name" value="TF_FadR/GntR_C"/>
</dbReference>
<sequence>MPEPTGNLGPAQPGAQPAPQSASQPAPQSAPQSAGPRSARPTLSRQIRDGLLRRIVSGELGEGDRLIETKIAQEFGTSQAPVREALRQLEGLGLIESQPRHGSRVLPFVEQTIREAYILRAALEETATRLALLAGTLPFDLLQEAVEEMRRCARDGDVPGIGLASARFHRHVVQAGGNALLTRAWEALQIEARTAIALMVTGPELERVAEEHHELLDVMRAGDVETACRHARDHQWAYADTPHDPYGTPRGGHRDA</sequence>
<evidence type="ECO:0000259" key="5">
    <source>
        <dbReference type="PROSITE" id="PS50949"/>
    </source>
</evidence>
<keyword evidence="3" id="KW-0804">Transcription</keyword>
<dbReference type="Gene3D" id="1.10.10.10">
    <property type="entry name" value="Winged helix-like DNA-binding domain superfamily/Winged helix DNA-binding domain"/>
    <property type="match status" value="1"/>
</dbReference>
<dbReference type="InterPro" id="IPR036390">
    <property type="entry name" value="WH_DNA-bd_sf"/>
</dbReference>
<evidence type="ECO:0000256" key="1">
    <source>
        <dbReference type="ARBA" id="ARBA00023015"/>
    </source>
</evidence>
<evidence type="ECO:0000256" key="3">
    <source>
        <dbReference type="ARBA" id="ARBA00023163"/>
    </source>
</evidence>
<evidence type="ECO:0000256" key="2">
    <source>
        <dbReference type="ARBA" id="ARBA00023125"/>
    </source>
</evidence>
<dbReference type="SMART" id="SM00345">
    <property type="entry name" value="HTH_GNTR"/>
    <property type="match status" value="1"/>
</dbReference>
<gene>
    <name evidence="6" type="ORF">HCN51_05555</name>
</gene>
<feature type="compositionally biased region" description="Low complexity" evidence="4">
    <location>
        <begin position="10"/>
        <end position="41"/>
    </location>
</feature>
<dbReference type="RefSeq" id="WP_168007491.1">
    <property type="nucleotide sequence ID" value="NZ_JAATEP010000003.1"/>
</dbReference>
<feature type="domain" description="HTH gntR-type" evidence="5">
    <location>
        <begin position="41"/>
        <end position="108"/>
    </location>
</feature>
<organism evidence="6 7">
    <name type="scientific">Nonomuraea composti</name>
    <dbReference type="NCBI Taxonomy" id="2720023"/>
    <lineage>
        <taxon>Bacteria</taxon>
        <taxon>Bacillati</taxon>
        <taxon>Actinomycetota</taxon>
        <taxon>Actinomycetes</taxon>
        <taxon>Streptosporangiales</taxon>
        <taxon>Streptosporangiaceae</taxon>
        <taxon>Nonomuraea</taxon>
    </lineage>
</organism>
<accession>A0ABX1B178</accession>
<dbReference type="InterPro" id="IPR000524">
    <property type="entry name" value="Tscrpt_reg_HTH_GntR"/>
</dbReference>
<evidence type="ECO:0000313" key="7">
    <source>
        <dbReference type="Proteomes" id="UP000696294"/>
    </source>
</evidence>
<dbReference type="CDD" id="cd07377">
    <property type="entry name" value="WHTH_GntR"/>
    <property type="match status" value="1"/>
</dbReference>
<dbReference type="SUPFAM" id="SSF46785">
    <property type="entry name" value="Winged helix' DNA-binding domain"/>
    <property type="match status" value="1"/>
</dbReference>
<dbReference type="Pfam" id="PF00392">
    <property type="entry name" value="GntR"/>
    <property type="match status" value="1"/>
</dbReference>
<dbReference type="InterPro" id="IPR011711">
    <property type="entry name" value="GntR_C"/>
</dbReference>
<dbReference type="InterPro" id="IPR036388">
    <property type="entry name" value="WH-like_DNA-bd_sf"/>
</dbReference>
<dbReference type="PANTHER" id="PTHR43537">
    <property type="entry name" value="TRANSCRIPTIONAL REGULATOR, GNTR FAMILY"/>
    <property type="match status" value="1"/>
</dbReference>
<dbReference type="Pfam" id="PF07729">
    <property type="entry name" value="FCD"/>
    <property type="match status" value="1"/>
</dbReference>
<proteinExistence type="predicted"/>
<dbReference type="EMBL" id="JAATEP010000003">
    <property type="protein sequence ID" value="NJP88926.1"/>
    <property type="molecule type" value="Genomic_DNA"/>
</dbReference>